<evidence type="ECO:0000256" key="1">
    <source>
        <dbReference type="SAM" id="MobiDB-lite"/>
    </source>
</evidence>
<organism evidence="2 3">
    <name type="scientific">Nephila pilipes</name>
    <name type="common">Giant wood spider</name>
    <name type="synonym">Nephila maculata</name>
    <dbReference type="NCBI Taxonomy" id="299642"/>
    <lineage>
        <taxon>Eukaryota</taxon>
        <taxon>Metazoa</taxon>
        <taxon>Ecdysozoa</taxon>
        <taxon>Arthropoda</taxon>
        <taxon>Chelicerata</taxon>
        <taxon>Arachnida</taxon>
        <taxon>Araneae</taxon>
        <taxon>Araneomorphae</taxon>
        <taxon>Entelegynae</taxon>
        <taxon>Araneoidea</taxon>
        <taxon>Nephilidae</taxon>
        <taxon>Nephila</taxon>
    </lineage>
</organism>
<protein>
    <submittedName>
        <fullName evidence="2">Uncharacterized protein</fullName>
    </submittedName>
</protein>
<dbReference type="EMBL" id="BMAW01004254">
    <property type="protein sequence ID" value="GFS87833.1"/>
    <property type="molecule type" value="Genomic_DNA"/>
</dbReference>
<dbReference type="AlphaFoldDB" id="A0A8X6T9X1"/>
<feature type="compositionally biased region" description="Polar residues" evidence="1">
    <location>
        <begin position="69"/>
        <end position="79"/>
    </location>
</feature>
<reference evidence="2" key="1">
    <citation type="submission" date="2020-08" db="EMBL/GenBank/DDBJ databases">
        <title>Multicomponent nature underlies the extraordinary mechanical properties of spider dragline silk.</title>
        <authorList>
            <person name="Kono N."/>
            <person name="Nakamura H."/>
            <person name="Mori M."/>
            <person name="Yoshida Y."/>
            <person name="Ohtoshi R."/>
            <person name="Malay A.D."/>
            <person name="Moran D.A.P."/>
            <person name="Tomita M."/>
            <person name="Numata K."/>
            <person name="Arakawa K."/>
        </authorList>
    </citation>
    <scope>NUCLEOTIDE SEQUENCE</scope>
</reference>
<dbReference type="OrthoDB" id="10511490at2759"/>
<accession>A0A8X6T9X1</accession>
<keyword evidence="3" id="KW-1185">Reference proteome</keyword>
<gene>
    <name evidence="2" type="ORF">NPIL_663571</name>
</gene>
<feature type="region of interest" description="Disordered" evidence="1">
    <location>
        <begin position="60"/>
        <end position="87"/>
    </location>
</feature>
<comment type="caution">
    <text evidence="2">The sequence shown here is derived from an EMBL/GenBank/DDBJ whole genome shotgun (WGS) entry which is preliminary data.</text>
</comment>
<evidence type="ECO:0000313" key="3">
    <source>
        <dbReference type="Proteomes" id="UP000887013"/>
    </source>
</evidence>
<dbReference type="Proteomes" id="UP000887013">
    <property type="component" value="Unassembled WGS sequence"/>
</dbReference>
<name>A0A8X6T9X1_NEPPI</name>
<sequence length="87" mass="10045">MFNIVTPNPIHAKEISLRISKMKRKKKRKAKIFKKSQVDLFSWLRSNYSNEIATTSEVTIQASPKEESSAQTTQPCNENVETKKFVE</sequence>
<proteinExistence type="predicted"/>
<evidence type="ECO:0000313" key="2">
    <source>
        <dbReference type="EMBL" id="GFS87833.1"/>
    </source>
</evidence>